<evidence type="ECO:0000313" key="1">
    <source>
        <dbReference type="Ensembl" id="ENSMFAP00000048600.1"/>
    </source>
</evidence>
<organism evidence="1 2">
    <name type="scientific">Macaca fascicularis</name>
    <name type="common">Crab-eating macaque</name>
    <name type="synonym">Cynomolgus monkey</name>
    <dbReference type="NCBI Taxonomy" id="9541"/>
    <lineage>
        <taxon>Eukaryota</taxon>
        <taxon>Metazoa</taxon>
        <taxon>Chordata</taxon>
        <taxon>Craniata</taxon>
        <taxon>Vertebrata</taxon>
        <taxon>Euteleostomi</taxon>
        <taxon>Mammalia</taxon>
        <taxon>Eutheria</taxon>
        <taxon>Euarchontoglires</taxon>
        <taxon>Primates</taxon>
        <taxon>Haplorrhini</taxon>
        <taxon>Catarrhini</taxon>
        <taxon>Cercopithecidae</taxon>
        <taxon>Cercopithecinae</taxon>
        <taxon>Macaca</taxon>
    </lineage>
</organism>
<dbReference type="Ensembl" id="ENSMFAT00000099403.1">
    <property type="protein sequence ID" value="ENSMFAP00000048600.1"/>
    <property type="gene ID" value="ENSMFAG00000063633.1"/>
</dbReference>
<dbReference type="PROSITE" id="PS51257">
    <property type="entry name" value="PROKAR_LIPOPROTEIN"/>
    <property type="match status" value="1"/>
</dbReference>
<sequence length="119" mass="13063">MMIPKTVQDTFLYIKHVFSHHFLAVLTFSCWTGVQCDLMAAANSASRVQAILLPQPPSSWDYRHVPPHLANFVFLVKTGFLHVGQSSLETLTSGDPPTSASQSAGITGVSHRTQLSYSF</sequence>
<name>A0A7N9CH69_MACFA</name>
<dbReference type="PANTHER" id="PTHR12138">
    <property type="entry name" value="PRIMATE-EXPANDED PROTEIN FAMILY"/>
    <property type="match status" value="1"/>
</dbReference>
<keyword evidence="2" id="KW-1185">Reference proteome</keyword>
<dbReference type="AlphaFoldDB" id="A0A7N9CH69"/>
<dbReference type="PANTHER" id="PTHR12138:SF162">
    <property type="entry name" value="CHROMOSOME UNDETERMINED SCAFFOLD_275, WHOLE GENOME SHOTGUN SEQUENCE"/>
    <property type="match status" value="1"/>
</dbReference>
<evidence type="ECO:0000313" key="2">
    <source>
        <dbReference type="Proteomes" id="UP000233100"/>
    </source>
</evidence>
<reference evidence="1 2" key="1">
    <citation type="submission" date="2013-03" db="EMBL/GenBank/DDBJ databases">
        <authorList>
            <person name="Warren W."/>
            <person name="Wilson R.K."/>
        </authorList>
    </citation>
    <scope>NUCLEOTIDE SEQUENCE</scope>
</reference>
<accession>A0A7N9CH69</accession>
<dbReference type="Pfam" id="PF17714">
    <property type="entry name" value="DUF5559"/>
    <property type="match status" value="1"/>
</dbReference>
<reference evidence="1" key="3">
    <citation type="submission" date="2025-09" db="UniProtKB">
        <authorList>
            <consortium name="Ensembl"/>
        </authorList>
    </citation>
    <scope>IDENTIFICATION</scope>
</reference>
<dbReference type="InterPro" id="IPR040965">
    <property type="entry name" value="DUF5559"/>
</dbReference>
<proteinExistence type="predicted"/>
<dbReference type="GeneTree" id="ENSGT00940000164709"/>
<dbReference type="Proteomes" id="UP000233100">
    <property type="component" value="Chromosome 8"/>
</dbReference>
<dbReference type="PRINTS" id="PR02045">
    <property type="entry name" value="F138DOMAIN"/>
</dbReference>
<reference evidence="1" key="2">
    <citation type="submission" date="2025-08" db="UniProtKB">
        <authorList>
            <consortium name="Ensembl"/>
        </authorList>
    </citation>
    <scope>IDENTIFICATION</scope>
</reference>
<protein>
    <submittedName>
        <fullName evidence="1">Uncharacterized protein</fullName>
    </submittedName>
</protein>